<dbReference type="EMBL" id="VIWT01000006">
    <property type="protein sequence ID" value="TWF73120.1"/>
    <property type="molecule type" value="Genomic_DNA"/>
</dbReference>
<dbReference type="SUPFAM" id="SSF47090">
    <property type="entry name" value="PGBD-like"/>
    <property type="match status" value="1"/>
</dbReference>
<dbReference type="RefSeq" id="WP_145911092.1">
    <property type="nucleotide sequence ID" value="NZ_BAAAMZ010000005.1"/>
</dbReference>
<sequence>MATAEGTTTAALREGAHGRPVVRVQLALVHEGYGAWLGPAGADGEFGPRTAWAVRAFQRDRGTAVDGLVGPVTLARLGLGLDLDR</sequence>
<evidence type="ECO:0000313" key="3">
    <source>
        <dbReference type="Proteomes" id="UP000317940"/>
    </source>
</evidence>
<proteinExistence type="predicted"/>
<comment type="caution">
    <text evidence="2">The sequence shown here is derived from an EMBL/GenBank/DDBJ whole genome shotgun (WGS) entry which is preliminary data.</text>
</comment>
<dbReference type="Gene3D" id="1.10.101.10">
    <property type="entry name" value="PGBD-like superfamily/PGBD"/>
    <property type="match status" value="1"/>
</dbReference>
<dbReference type="AlphaFoldDB" id="A0A561SE46"/>
<organism evidence="2 3">
    <name type="scientific">Kitasatospora viridis</name>
    <dbReference type="NCBI Taxonomy" id="281105"/>
    <lineage>
        <taxon>Bacteria</taxon>
        <taxon>Bacillati</taxon>
        <taxon>Actinomycetota</taxon>
        <taxon>Actinomycetes</taxon>
        <taxon>Kitasatosporales</taxon>
        <taxon>Streptomycetaceae</taxon>
        <taxon>Kitasatospora</taxon>
    </lineage>
</organism>
<accession>A0A561SE46</accession>
<dbReference type="Proteomes" id="UP000317940">
    <property type="component" value="Unassembled WGS sequence"/>
</dbReference>
<feature type="domain" description="Peptidoglycan binding-like" evidence="1">
    <location>
        <begin position="19"/>
        <end position="77"/>
    </location>
</feature>
<protein>
    <submittedName>
        <fullName evidence="2">Putative peptidoglycan binding protein</fullName>
    </submittedName>
</protein>
<dbReference type="InterPro" id="IPR002477">
    <property type="entry name" value="Peptidoglycan-bd-like"/>
</dbReference>
<dbReference type="InterPro" id="IPR036365">
    <property type="entry name" value="PGBD-like_sf"/>
</dbReference>
<name>A0A561SE46_9ACTN</name>
<dbReference type="InterPro" id="IPR036366">
    <property type="entry name" value="PGBDSf"/>
</dbReference>
<evidence type="ECO:0000259" key="1">
    <source>
        <dbReference type="Pfam" id="PF01471"/>
    </source>
</evidence>
<evidence type="ECO:0000313" key="2">
    <source>
        <dbReference type="EMBL" id="TWF73120.1"/>
    </source>
</evidence>
<dbReference type="OrthoDB" id="514320at2"/>
<keyword evidence="3" id="KW-1185">Reference proteome</keyword>
<dbReference type="Pfam" id="PF01471">
    <property type="entry name" value="PG_binding_1"/>
    <property type="match status" value="1"/>
</dbReference>
<reference evidence="2 3" key="1">
    <citation type="submission" date="2019-06" db="EMBL/GenBank/DDBJ databases">
        <title>Sequencing the genomes of 1000 actinobacteria strains.</title>
        <authorList>
            <person name="Klenk H.-P."/>
        </authorList>
    </citation>
    <scope>NUCLEOTIDE SEQUENCE [LARGE SCALE GENOMIC DNA]</scope>
    <source>
        <strain evidence="2 3">DSM 44826</strain>
    </source>
</reference>
<gene>
    <name evidence="2" type="ORF">FHX73_16271</name>
</gene>